<dbReference type="Gene3D" id="3.40.1110.10">
    <property type="entry name" value="Calcium-transporting ATPase, cytoplasmic domain N"/>
    <property type="match status" value="2"/>
</dbReference>
<dbReference type="Pfam" id="PF00702">
    <property type="entry name" value="Hydrolase"/>
    <property type="match status" value="1"/>
</dbReference>
<evidence type="ECO:0000256" key="7">
    <source>
        <dbReference type="ARBA" id="ARBA00023136"/>
    </source>
</evidence>
<feature type="domain" description="Cation-transporting P-type ATPase N-terminal" evidence="10">
    <location>
        <begin position="10"/>
        <end position="84"/>
    </location>
</feature>
<dbReference type="InterPro" id="IPR004014">
    <property type="entry name" value="ATPase_P-typ_cation-transptr_N"/>
</dbReference>
<dbReference type="Gene3D" id="2.70.150.10">
    <property type="entry name" value="Calcium-transporting ATPase, cytoplasmic transduction domain A"/>
    <property type="match status" value="1"/>
</dbReference>
<feature type="transmembrane region" description="Helical" evidence="9">
    <location>
        <begin position="88"/>
        <end position="104"/>
    </location>
</feature>
<feature type="region of interest" description="Disordered" evidence="8">
    <location>
        <begin position="1"/>
        <end position="20"/>
    </location>
</feature>
<evidence type="ECO:0000256" key="2">
    <source>
        <dbReference type="ARBA" id="ARBA00022692"/>
    </source>
</evidence>
<dbReference type="SUPFAM" id="SSF56784">
    <property type="entry name" value="HAD-like"/>
    <property type="match status" value="1"/>
</dbReference>
<dbReference type="InterPro" id="IPR023298">
    <property type="entry name" value="ATPase_P-typ_TM_dom_sf"/>
</dbReference>
<dbReference type="EMBL" id="MHCL01000016">
    <property type="protein sequence ID" value="OGY21113.1"/>
    <property type="molecule type" value="Genomic_DNA"/>
</dbReference>
<dbReference type="SUPFAM" id="SSF81653">
    <property type="entry name" value="Calcium ATPase, transduction domain A"/>
    <property type="match status" value="1"/>
</dbReference>
<dbReference type="Proteomes" id="UP000176723">
    <property type="component" value="Unassembled WGS sequence"/>
</dbReference>
<evidence type="ECO:0000256" key="8">
    <source>
        <dbReference type="SAM" id="MobiDB-lite"/>
    </source>
</evidence>
<evidence type="ECO:0000259" key="10">
    <source>
        <dbReference type="SMART" id="SM00831"/>
    </source>
</evidence>
<dbReference type="GO" id="GO:0005524">
    <property type="term" value="F:ATP binding"/>
    <property type="evidence" value="ECO:0007669"/>
    <property type="project" value="UniProtKB-KW"/>
</dbReference>
<feature type="transmembrane region" description="Helical" evidence="9">
    <location>
        <begin position="768"/>
        <end position="787"/>
    </location>
</feature>
<keyword evidence="5" id="KW-1278">Translocase</keyword>
<dbReference type="PROSITE" id="PS00154">
    <property type="entry name" value="ATPASE_E1_E2"/>
    <property type="match status" value="1"/>
</dbReference>
<feature type="compositionally biased region" description="Basic and acidic residues" evidence="8">
    <location>
        <begin position="7"/>
        <end position="20"/>
    </location>
</feature>
<dbReference type="InterPro" id="IPR008250">
    <property type="entry name" value="ATPase_P-typ_transduc_dom_A_sf"/>
</dbReference>
<organism evidence="11 12">
    <name type="scientific">Candidatus Chisholmbacteria bacterium RIFCSPLOWO2_01_FULL_49_14</name>
    <dbReference type="NCBI Taxonomy" id="1797593"/>
    <lineage>
        <taxon>Bacteria</taxon>
        <taxon>Candidatus Chisholmiibacteriota</taxon>
    </lineage>
</organism>
<dbReference type="SFLD" id="SFLDG00002">
    <property type="entry name" value="C1.7:_P-type_atpase_like"/>
    <property type="match status" value="1"/>
</dbReference>
<accession>A0A1G1W0F3</accession>
<dbReference type="InterPro" id="IPR001757">
    <property type="entry name" value="P_typ_ATPase"/>
</dbReference>
<evidence type="ECO:0000256" key="3">
    <source>
        <dbReference type="ARBA" id="ARBA00022741"/>
    </source>
</evidence>
<dbReference type="GO" id="GO:0016020">
    <property type="term" value="C:membrane"/>
    <property type="evidence" value="ECO:0007669"/>
    <property type="project" value="UniProtKB-SubCell"/>
</dbReference>
<dbReference type="SFLD" id="SFLDS00003">
    <property type="entry name" value="Haloacid_Dehalogenase"/>
    <property type="match status" value="1"/>
</dbReference>
<sequence>MQRGSGKHREQQTSSSKEKKEQLHTFMRVGLKEIQVRERLNRIGPNTIDHRKEIGDLVLLWSQFQSPLIYILIFAAFTTALLGDFADTGVIGLAVVVNTILGFYQERKAHRALAALRALLTLKAVVVREGKRQAIEVSDLVPGDVCFVGLGERIPADGVVVDEEDFTISEAILTGESIPLVKRSARMRELDHEDAELLRERWKGLAREEKVFAGTIVSSGTATLLVVVTGSETEVGKIARSLEETVQEPTPLQKRIARFSNQLAVFVGIAALVIFLTGLLVGESFLSIFTTSVAIAVAAIPEGMAVSLTAILAIGMQRILRRRALVRKLMAAETLGSVTVICADKTGTLTEGVMRVTKAEFVDEEAGIQAAVLVNDQRDPLEIAIWDWVRERKHLDPQQIAEAWERIDAIPFSPAEKYTAKLYDGRVFVMGAPEVVLTFCSMPGSTKHRWMRKFEEYGVRGLRMVGFAMRRRKKGERKLTRKSVKSGLTWIGIVVHEDPVREGVKEALFEVKKAGITVKVITGDHRATAEAVLEQLGLLTKKDKLSARFPLVMEGSELETLSLNELRGRVRETVLFSRIDPVQKLSIVEALQASGEVVAMTGDGVNDAPALKRADVGIVVSGATDVAKETADMVLLDDNFATIAAAVEEGRGIFENLRKVILYLLSDSFSEVTLVMGSLLLGLPLPLTAAQILWINIISDGFPNLALTVEPKEGDLMQQKPRDLREALVNSEIKLLILLISAVTGIVTLIAFYWFWRTSGDVHSARTIAFSMLGVNSLIYVFSARSLRQPLWQTKIFSNPWLLLAVLGGFFFQLAALYAPVFQRLLATRPLTPLEWLLVILQAFLVIGMIESVKWIFLQKRRLREQWDRVLY</sequence>
<proteinExistence type="predicted"/>
<keyword evidence="3" id="KW-0547">Nucleotide-binding</keyword>
<dbReference type="InterPro" id="IPR059000">
    <property type="entry name" value="ATPase_P-type_domA"/>
</dbReference>
<feature type="transmembrane region" description="Helical" evidence="9">
    <location>
        <begin position="735"/>
        <end position="756"/>
    </location>
</feature>
<dbReference type="InterPro" id="IPR036412">
    <property type="entry name" value="HAD-like_sf"/>
</dbReference>
<evidence type="ECO:0000256" key="4">
    <source>
        <dbReference type="ARBA" id="ARBA00022840"/>
    </source>
</evidence>
<dbReference type="SMART" id="SM00831">
    <property type="entry name" value="Cation_ATPase_N"/>
    <property type="match status" value="1"/>
</dbReference>
<dbReference type="AlphaFoldDB" id="A0A1G1W0F3"/>
<dbReference type="PANTHER" id="PTHR42861">
    <property type="entry name" value="CALCIUM-TRANSPORTING ATPASE"/>
    <property type="match status" value="1"/>
</dbReference>
<evidence type="ECO:0000256" key="9">
    <source>
        <dbReference type="SAM" id="Phobius"/>
    </source>
</evidence>
<dbReference type="Gene3D" id="1.20.1110.10">
    <property type="entry name" value="Calcium-transporting ATPase, transmembrane domain"/>
    <property type="match status" value="2"/>
</dbReference>
<evidence type="ECO:0000256" key="5">
    <source>
        <dbReference type="ARBA" id="ARBA00022967"/>
    </source>
</evidence>
<dbReference type="InterPro" id="IPR018303">
    <property type="entry name" value="ATPase_P-typ_P_site"/>
</dbReference>
<dbReference type="SUPFAM" id="SSF81665">
    <property type="entry name" value="Calcium ATPase, transmembrane domain M"/>
    <property type="match status" value="1"/>
</dbReference>
<dbReference type="STRING" id="1797593.A3A65_03420"/>
<reference evidence="11 12" key="1">
    <citation type="journal article" date="2016" name="Nat. Commun.">
        <title>Thousands of microbial genomes shed light on interconnected biogeochemical processes in an aquifer system.</title>
        <authorList>
            <person name="Anantharaman K."/>
            <person name="Brown C.T."/>
            <person name="Hug L.A."/>
            <person name="Sharon I."/>
            <person name="Castelle C.J."/>
            <person name="Probst A.J."/>
            <person name="Thomas B.C."/>
            <person name="Singh A."/>
            <person name="Wilkins M.J."/>
            <person name="Karaoz U."/>
            <person name="Brodie E.L."/>
            <person name="Williams K.H."/>
            <person name="Hubbard S.S."/>
            <person name="Banfield J.F."/>
        </authorList>
    </citation>
    <scope>NUCLEOTIDE SEQUENCE [LARGE SCALE GENOMIC DNA]</scope>
</reference>
<feature type="transmembrane region" description="Helical" evidence="9">
    <location>
        <begin position="836"/>
        <end position="857"/>
    </location>
</feature>
<dbReference type="NCBIfam" id="TIGR01494">
    <property type="entry name" value="ATPase_P-type"/>
    <property type="match status" value="2"/>
</dbReference>
<dbReference type="InterPro" id="IPR023299">
    <property type="entry name" value="ATPase_P-typ_cyto_dom_N"/>
</dbReference>
<dbReference type="SFLD" id="SFLDF00027">
    <property type="entry name" value="p-type_atpase"/>
    <property type="match status" value="1"/>
</dbReference>
<keyword evidence="6 9" id="KW-1133">Transmembrane helix</keyword>
<comment type="subcellular location">
    <subcellularLocation>
        <location evidence="1">Membrane</location>
        <topology evidence="1">Multi-pass membrane protein</topology>
    </subcellularLocation>
</comment>
<feature type="transmembrane region" description="Helical" evidence="9">
    <location>
        <begin position="288"/>
        <end position="314"/>
    </location>
</feature>
<dbReference type="Pfam" id="PF00690">
    <property type="entry name" value="Cation_ATPase_N"/>
    <property type="match status" value="1"/>
</dbReference>
<feature type="transmembrane region" description="Helical" evidence="9">
    <location>
        <begin position="263"/>
        <end position="282"/>
    </location>
</feature>
<dbReference type="PRINTS" id="PR00120">
    <property type="entry name" value="HATPASE"/>
</dbReference>
<feature type="transmembrane region" description="Helical" evidence="9">
    <location>
        <begin position="58"/>
        <end position="82"/>
    </location>
</feature>
<keyword evidence="4" id="KW-0067">ATP-binding</keyword>
<dbReference type="Gene3D" id="3.40.50.1000">
    <property type="entry name" value="HAD superfamily/HAD-like"/>
    <property type="match status" value="2"/>
</dbReference>
<gene>
    <name evidence="11" type="ORF">A3A65_03420</name>
</gene>
<feature type="transmembrane region" description="Helical" evidence="9">
    <location>
        <begin position="799"/>
        <end position="821"/>
    </location>
</feature>
<comment type="caution">
    <text evidence="11">The sequence shown here is derived from an EMBL/GenBank/DDBJ whole genome shotgun (WGS) entry which is preliminary data.</text>
</comment>
<evidence type="ECO:0000313" key="12">
    <source>
        <dbReference type="Proteomes" id="UP000176723"/>
    </source>
</evidence>
<dbReference type="PRINTS" id="PR00119">
    <property type="entry name" value="CATATPASE"/>
</dbReference>
<dbReference type="InterPro" id="IPR006068">
    <property type="entry name" value="ATPase_P-typ_cation-transptr_C"/>
</dbReference>
<evidence type="ECO:0000256" key="1">
    <source>
        <dbReference type="ARBA" id="ARBA00004141"/>
    </source>
</evidence>
<keyword evidence="7 9" id="KW-0472">Membrane</keyword>
<dbReference type="Pfam" id="PF00122">
    <property type="entry name" value="E1-E2_ATPase"/>
    <property type="match status" value="1"/>
</dbReference>
<evidence type="ECO:0000313" key="11">
    <source>
        <dbReference type="EMBL" id="OGY21113.1"/>
    </source>
</evidence>
<keyword evidence="2 9" id="KW-0812">Transmembrane</keyword>
<protein>
    <recommendedName>
        <fullName evidence="10">Cation-transporting P-type ATPase N-terminal domain-containing protein</fullName>
    </recommendedName>
</protein>
<dbReference type="InterPro" id="IPR023214">
    <property type="entry name" value="HAD_sf"/>
</dbReference>
<dbReference type="InterPro" id="IPR044492">
    <property type="entry name" value="P_typ_ATPase_HD_dom"/>
</dbReference>
<name>A0A1G1W0F3_9BACT</name>
<evidence type="ECO:0000256" key="6">
    <source>
        <dbReference type="ARBA" id="ARBA00022989"/>
    </source>
</evidence>
<dbReference type="GO" id="GO:0016887">
    <property type="term" value="F:ATP hydrolysis activity"/>
    <property type="evidence" value="ECO:0007669"/>
    <property type="project" value="InterPro"/>
</dbReference>
<dbReference type="Pfam" id="PF00689">
    <property type="entry name" value="Cation_ATPase_C"/>
    <property type="match status" value="1"/>
</dbReference>